<dbReference type="AlphaFoldDB" id="A0A0J0XSU1"/>
<dbReference type="GO" id="GO:0000981">
    <property type="term" value="F:DNA-binding transcription factor activity, RNA polymerase II-specific"/>
    <property type="evidence" value="ECO:0007669"/>
    <property type="project" value="InterPro"/>
</dbReference>
<dbReference type="OrthoDB" id="39175at2759"/>
<keyword evidence="2" id="KW-0479">Metal-binding</keyword>
<evidence type="ECO:0000313" key="9">
    <source>
        <dbReference type="Proteomes" id="UP000053611"/>
    </source>
</evidence>
<dbReference type="InterPro" id="IPR036864">
    <property type="entry name" value="Zn2-C6_fun-type_DNA-bd_sf"/>
</dbReference>
<evidence type="ECO:0000256" key="4">
    <source>
        <dbReference type="ARBA" id="ARBA00023163"/>
    </source>
</evidence>
<evidence type="ECO:0000259" key="7">
    <source>
        <dbReference type="PROSITE" id="PS50048"/>
    </source>
</evidence>
<dbReference type="PROSITE" id="PS50048">
    <property type="entry name" value="ZN2_CY6_FUNGAL_2"/>
    <property type="match status" value="1"/>
</dbReference>
<comment type="subcellular location">
    <subcellularLocation>
        <location evidence="1">Nucleus</location>
    </subcellularLocation>
</comment>
<dbReference type="PANTHER" id="PTHR47338:SF29">
    <property type="entry name" value="ZN(2)-C6 FUNGAL-TYPE DOMAIN-CONTAINING PROTEIN"/>
    <property type="match status" value="1"/>
</dbReference>
<dbReference type="SUPFAM" id="SSF57701">
    <property type="entry name" value="Zn2/Cys6 DNA-binding domain"/>
    <property type="match status" value="1"/>
</dbReference>
<sequence>KIDNESATLRVKAPLNVVMNEGGDPHRVLARNAACHQCRRRKLKCDAVRPTCGNCRKPRQRGPEKYEPPETCTWDETRDPSARTLRKREAKAARGISNGRPPSSNPPIWANGSTSLTALPMFQHQVLHPQPGVSMLDPRVQSDADYYRLYNGGGMPPSMIAPIRQPSLSTDLLDTSLPSAHLPPFSPHGITNNIHWSEPHPPVSHMGGPSSYPQHQFIAPTPIATFPVHDTPPLQLNPSVSQIMYSDWPRDLPQPETVHHMVEVFFARVRVLPHMFHRPSFLANLSLPPSNHEFPTLALLHGILAVTAPYIPPQSLASRAYFPIGSSTEAYVHPEYDFTPRSALLPASSLVTFTPESIGDGSPLHRFQMWHRRKSYECLSQLVTNGVQLVQAVQAVLCATWVDVKNGWWSDVWVESGNAVRMSLPLHLNLSSSAMSDPLSHNIGAILREASSELEQAQRDRTWWVVYLTERAAATGSLWPNAIADDDITVELPIARHIFDSGVGELVGVQTFQSPDFYSHHPPQHRDTLSMYIKVTRVMSDVLTFMRKYSRGLHTFQRFFSDPRFQQVFTDIGTLRSSMPEEFKTSTTNTPHGPVVDPDKYTMIDLLHCALITIGGPLITHQSWMLPQARHILREIRHVVSNYLELAATSYDITQLSVHSSFIWFSAARNLIRFIHCAARSESVQAQMELPAFEADLKQLLGALNRLGERFPVALRYAKVLE</sequence>
<evidence type="ECO:0000256" key="1">
    <source>
        <dbReference type="ARBA" id="ARBA00004123"/>
    </source>
</evidence>
<keyword evidence="9" id="KW-1185">Reference proteome</keyword>
<organism evidence="8 9">
    <name type="scientific">Cutaneotrichosporon oleaginosum</name>
    <dbReference type="NCBI Taxonomy" id="879819"/>
    <lineage>
        <taxon>Eukaryota</taxon>
        <taxon>Fungi</taxon>
        <taxon>Dikarya</taxon>
        <taxon>Basidiomycota</taxon>
        <taxon>Agaricomycotina</taxon>
        <taxon>Tremellomycetes</taxon>
        <taxon>Trichosporonales</taxon>
        <taxon>Trichosporonaceae</taxon>
        <taxon>Cutaneotrichosporon</taxon>
    </lineage>
</organism>
<protein>
    <recommendedName>
        <fullName evidence="7">Zn(2)-C6 fungal-type domain-containing protein</fullName>
    </recommendedName>
</protein>
<dbReference type="GO" id="GO:0003677">
    <property type="term" value="F:DNA binding"/>
    <property type="evidence" value="ECO:0007669"/>
    <property type="project" value="InterPro"/>
</dbReference>
<dbReference type="Gene3D" id="4.10.240.10">
    <property type="entry name" value="Zn(2)-C6 fungal-type DNA-binding domain"/>
    <property type="match status" value="1"/>
</dbReference>
<accession>A0A0J0XSU1</accession>
<evidence type="ECO:0000256" key="3">
    <source>
        <dbReference type="ARBA" id="ARBA00023015"/>
    </source>
</evidence>
<dbReference type="CDD" id="cd00067">
    <property type="entry name" value="GAL4"/>
    <property type="match status" value="1"/>
</dbReference>
<dbReference type="SMART" id="SM00906">
    <property type="entry name" value="Fungal_trans"/>
    <property type="match status" value="1"/>
</dbReference>
<dbReference type="GO" id="GO:0005634">
    <property type="term" value="C:nucleus"/>
    <property type="evidence" value="ECO:0007669"/>
    <property type="project" value="UniProtKB-SubCell"/>
</dbReference>
<dbReference type="EMBL" id="KQ087189">
    <property type="protein sequence ID" value="KLT44132.1"/>
    <property type="molecule type" value="Genomic_DNA"/>
</dbReference>
<name>A0A0J0XSU1_9TREE</name>
<proteinExistence type="predicted"/>
<dbReference type="GO" id="GO:0006351">
    <property type="term" value="P:DNA-templated transcription"/>
    <property type="evidence" value="ECO:0007669"/>
    <property type="project" value="InterPro"/>
</dbReference>
<keyword evidence="4" id="KW-0804">Transcription</keyword>
<dbReference type="CDD" id="cd12148">
    <property type="entry name" value="fungal_TF_MHR"/>
    <property type="match status" value="1"/>
</dbReference>
<dbReference type="InterPro" id="IPR007219">
    <property type="entry name" value="XnlR_reg_dom"/>
</dbReference>
<reference evidence="8 9" key="1">
    <citation type="submission" date="2015-03" db="EMBL/GenBank/DDBJ databases">
        <title>Genomics and transcriptomics of the oil-accumulating basidiomycete yeast T. oleaginosus allow insights into substrate utilization and the diverse evolutionary trajectories of mating systems in fungi.</title>
        <authorList>
            <consortium name="DOE Joint Genome Institute"/>
            <person name="Kourist R."/>
            <person name="Kracht O."/>
            <person name="Bracharz F."/>
            <person name="Lipzen A."/>
            <person name="Nolan M."/>
            <person name="Ohm R."/>
            <person name="Grigoriev I."/>
            <person name="Sun S."/>
            <person name="Heitman J."/>
            <person name="Bruck T."/>
            <person name="Nowrousian M."/>
        </authorList>
    </citation>
    <scope>NUCLEOTIDE SEQUENCE [LARGE SCALE GENOMIC DNA]</scope>
    <source>
        <strain evidence="8 9">IBC0246</strain>
    </source>
</reference>
<dbReference type="Pfam" id="PF00172">
    <property type="entry name" value="Zn_clus"/>
    <property type="match status" value="1"/>
</dbReference>
<gene>
    <name evidence="8" type="ORF">CC85DRAFT_225114</name>
</gene>
<dbReference type="PANTHER" id="PTHR47338">
    <property type="entry name" value="ZN(II)2CYS6 TRANSCRIPTION FACTOR (EUROFUNG)-RELATED"/>
    <property type="match status" value="1"/>
</dbReference>
<feature type="domain" description="Zn(2)-C6 fungal-type" evidence="7">
    <location>
        <begin position="34"/>
        <end position="74"/>
    </location>
</feature>
<dbReference type="STRING" id="879819.A0A0J0XSU1"/>
<dbReference type="SMART" id="SM00066">
    <property type="entry name" value="GAL4"/>
    <property type="match status" value="1"/>
</dbReference>
<dbReference type="GO" id="GO:0008270">
    <property type="term" value="F:zinc ion binding"/>
    <property type="evidence" value="ECO:0007669"/>
    <property type="project" value="InterPro"/>
</dbReference>
<feature type="region of interest" description="Disordered" evidence="6">
    <location>
        <begin position="88"/>
        <end position="108"/>
    </location>
</feature>
<dbReference type="Proteomes" id="UP000053611">
    <property type="component" value="Unassembled WGS sequence"/>
</dbReference>
<evidence type="ECO:0000313" key="8">
    <source>
        <dbReference type="EMBL" id="KLT44132.1"/>
    </source>
</evidence>
<evidence type="ECO:0000256" key="2">
    <source>
        <dbReference type="ARBA" id="ARBA00022723"/>
    </source>
</evidence>
<evidence type="ECO:0000256" key="5">
    <source>
        <dbReference type="ARBA" id="ARBA00023242"/>
    </source>
</evidence>
<evidence type="ECO:0000256" key="6">
    <source>
        <dbReference type="SAM" id="MobiDB-lite"/>
    </source>
</evidence>
<keyword evidence="5" id="KW-0539">Nucleus</keyword>
<dbReference type="InterPro" id="IPR050815">
    <property type="entry name" value="TF_fung"/>
</dbReference>
<feature type="non-terminal residue" evidence="8">
    <location>
        <position position="722"/>
    </location>
</feature>
<dbReference type="Pfam" id="PF04082">
    <property type="entry name" value="Fungal_trans"/>
    <property type="match status" value="1"/>
</dbReference>
<dbReference type="InterPro" id="IPR001138">
    <property type="entry name" value="Zn2Cys6_DnaBD"/>
</dbReference>
<keyword evidence="3" id="KW-0805">Transcription regulation</keyword>
<feature type="non-terminal residue" evidence="8">
    <location>
        <position position="1"/>
    </location>
</feature>